<evidence type="ECO:0000256" key="1">
    <source>
        <dbReference type="SAM" id="Phobius"/>
    </source>
</evidence>
<keyword evidence="1" id="KW-0812">Transmembrane</keyword>
<name>A0A117NGU7_PICGL</name>
<geneLocation type="mitochondrion" evidence="2"/>
<feature type="transmembrane region" description="Helical" evidence="1">
    <location>
        <begin position="27"/>
        <end position="52"/>
    </location>
</feature>
<keyword evidence="1" id="KW-0472">Membrane</keyword>
<keyword evidence="2" id="KW-0496">Mitochondrion</keyword>
<protein>
    <submittedName>
        <fullName evidence="2">Uncharacterized protein</fullName>
    </submittedName>
</protein>
<dbReference type="EMBL" id="LKAM01000007">
    <property type="protein sequence ID" value="KUM47343.1"/>
    <property type="molecule type" value="Genomic_DNA"/>
</dbReference>
<keyword evidence="1" id="KW-1133">Transmembrane helix</keyword>
<comment type="caution">
    <text evidence="2">The sequence shown here is derived from an EMBL/GenBank/DDBJ whole genome shotgun (WGS) entry which is preliminary data.</text>
</comment>
<reference evidence="2" key="1">
    <citation type="journal article" date="2015" name="Genome Biol. Evol.">
        <title>Organellar Genomes of White Spruce (Picea glauca): Assembly and Annotation.</title>
        <authorList>
            <person name="Jackman S.D."/>
            <person name="Warren R.L."/>
            <person name="Gibb E.A."/>
            <person name="Vandervalk B.P."/>
            <person name="Mohamadi H."/>
            <person name="Chu J."/>
            <person name="Raymond A."/>
            <person name="Pleasance S."/>
            <person name="Coope R."/>
            <person name="Wildung M.R."/>
            <person name="Ritland C.E."/>
            <person name="Bousquet J."/>
            <person name="Jones S.J."/>
            <person name="Bohlmann J."/>
            <person name="Birol I."/>
        </authorList>
    </citation>
    <scope>NUCLEOTIDE SEQUENCE [LARGE SCALE GENOMIC DNA]</scope>
    <source>
        <tissue evidence="2">Flushing bud</tissue>
    </source>
</reference>
<gene>
    <name evidence="2" type="ORF">ABT39_MTgene5528</name>
</gene>
<dbReference type="AlphaFoldDB" id="A0A117NGU7"/>
<accession>A0A117NGU7</accession>
<evidence type="ECO:0000313" key="2">
    <source>
        <dbReference type="EMBL" id="KUM47343.1"/>
    </source>
</evidence>
<sequence>MRFLLFSEKRLIGLLLAQYLPQIGGHLLLLAILSFLTLATVLYTMIWINGILGYVTMIKIHKGWCWCFVGSTAFRDYHVYWFFSFLAK</sequence>
<organism evidence="2">
    <name type="scientific">Picea glauca</name>
    <name type="common">White spruce</name>
    <name type="synonym">Pinus glauca</name>
    <dbReference type="NCBI Taxonomy" id="3330"/>
    <lineage>
        <taxon>Eukaryota</taxon>
        <taxon>Viridiplantae</taxon>
        <taxon>Streptophyta</taxon>
        <taxon>Embryophyta</taxon>
        <taxon>Tracheophyta</taxon>
        <taxon>Spermatophyta</taxon>
        <taxon>Pinopsida</taxon>
        <taxon>Pinidae</taxon>
        <taxon>Conifers I</taxon>
        <taxon>Pinales</taxon>
        <taxon>Pinaceae</taxon>
        <taxon>Picea</taxon>
    </lineage>
</organism>
<proteinExistence type="predicted"/>